<evidence type="ECO:0000256" key="1">
    <source>
        <dbReference type="SAM" id="MobiDB-lite"/>
    </source>
</evidence>
<protein>
    <submittedName>
        <fullName evidence="2">Uncharacterized protein</fullName>
    </submittedName>
</protein>
<evidence type="ECO:0000313" key="2">
    <source>
        <dbReference type="EMBL" id="SMC64220.1"/>
    </source>
</evidence>
<keyword evidence="3" id="KW-1185">Reference proteome</keyword>
<dbReference type="AlphaFoldDB" id="A0A1W2AUL9"/>
<sequence length="74" mass="8344">MPKLKQAPAKPLTEYEKQKIYLAKLGLTHDDVPREWAKLMEKMQSAVAATIEADKYRESELNKASEPATKKKAG</sequence>
<feature type="region of interest" description="Disordered" evidence="1">
    <location>
        <begin position="55"/>
        <end position="74"/>
    </location>
</feature>
<dbReference type="Proteomes" id="UP000192738">
    <property type="component" value="Unassembled WGS sequence"/>
</dbReference>
<reference evidence="2 3" key="1">
    <citation type="submission" date="2017-04" db="EMBL/GenBank/DDBJ databases">
        <authorList>
            <person name="Afonso C.L."/>
            <person name="Miller P.J."/>
            <person name="Scott M.A."/>
            <person name="Spackman E."/>
            <person name="Goraichik I."/>
            <person name="Dimitrov K.M."/>
            <person name="Suarez D.L."/>
            <person name="Swayne D.E."/>
        </authorList>
    </citation>
    <scope>NUCLEOTIDE SEQUENCE [LARGE SCALE GENOMIC DNA]</scope>
    <source>
        <strain evidence="2 3">DSM 5090</strain>
    </source>
</reference>
<evidence type="ECO:0000313" key="3">
    <source>
        <dbReference type="Proteomes" id="UP000192738"/>
    </source>
</evidence>
<dbReference type="EMBL" id="FWXI01000006">
    <property type="protein sequence ID" value="SMC64220.1"/>
    <property type="molecule type" value="Genomic_DNA"/>
</dbReference>
<proteinExistence type="predicted"/>
<accession>A0A1W2AUL9</accession>
<organism evidence="2 3">
    <name type="scientific">Sporomusa malonica</name>
    <dbReference type="NCBI Taxonomy" id="112901"/>
    <lineage>
        <taxon>Bacteria</taxon>
        <taxon>Bacillati</taxon>
        <taxon>Bacillota</taxon>
        <taxon>Negativicutes</taxon>
        <taxon>Selenomonadales</taxon>
        <taxon>Sporomusaceae</taxon>
        <taxon>Sporomusa</taxon>
    </lineage>
</organism>
<name>A0A1W2AUL9_9FIRM</name>
<dbReference type="STRING" id="112901.SAMN04488500_106122"/>
<gene>
    <name evidence="2" type="ORF">SAMN04488500_106122</name>
</gene>
<dbReference type="RefSeq" id="WP_084575336.1">
    <property type="nucleotide sequence ID" value="NZ_CP155572.1"/>
</dbReference>